<evidence type="ECO:0000313" key="2">
    <source>
        <dbReference type="Proteomes" id="UP001387447"/>
    </source>
</evidence>
<dbReference type="EMBL" id="JBBWYZ010000029">
    <property type="protein sequence ID" value="MEK9515020.1"/>
    <property type="molecule type" value="Genomic_DNA"/>
</dbReference>
<organism evidence="1 2">
    <name type="scientific">Limnospira fusiformis PMC 851.14</name>
    <dbReference type="NCBI Taxonomy" id="2219512"/>
    <lineage>
        <taxon>Bacteria</taxon>
        <taxon>Bacillati</taxon>
        <taxon>Cyanobacteriota</taxon>
        <taxon>Cyanophyceae</taxon>
        <taxon>Oscillatoriophycideae</taxon>
        <taxon>Oscillatoriales</taxon>
        <taxon>Sirenicapillariaceae</taxon>
        <taxon>Limnospira</taxon>
    </lineage>
</organism>
<sequence>MSIPPVAIAIAMTIEKRRDTYPVDNLPFPLFLKPQYYSPVKLDGWGFHLRGSPIRLRVFVVDPWGQPETIAIA</sequence>
<dbReference type="Proteomes" id="UP001387447">
    <property type="component" value="Unassembled WGS sequence"/>
</dbReference>
<gene>
    <name evidence="1" type="ORF">AAEJ74_26200</name>
</gene>
<name>A0ABU9EWG0_LIMFS</name>
<evidence type="ECO:0000313" key="1">
    <source>
        <dbReference type="EMBL" id="MEK9515020.1"/>
    </source>
</evidence>
<comment type="caution">
    <text evidence="1">The sequence shown here is derived from an EMBL/GenBank/DDBJ whole genome shotgun (WGS) entry which is preliminary data.</text>
</comment>
<proteinExistence type="predicted"/>
<accession>A0ABU9EWG0</accession>
<protein>
    <submittedName>
        <fullName evidence="1">Uncharacterized protein</fullName>
    </submittedName>
</protein>
<reference evidence="1 2" key="1">
    <citation type="journal article" date="2024" name="Front. Microbiol.">
        <title>Transcriptomic insights into the dominance of two phototrophs throughout the water column of a tropical hypersaline-alkaline crater lake (Dziani Dzaha, Mayotte).</title>
        <authorList>
            <person name="Duperron S."/>
            <person name="Halary S."/>
            <person name="Bouly J.-P."/>
            <person name="Roussel T."/>
            <person name="Hugoni M."/>
            <person name="Bruto M."/>
            <person name="Oger P."/>
            <person name="Duval C."/>
            <person name="Woo A."/>
            <person name="Jezequiel D."/>
            <person name="Ader M."/>
            <person name="Leboulanger C."/>
            <person name="Agogue H."/>
            <person name="Grossi V."/>
            <person name="Trousselier M."/>
            <person name="Bernard C."/>
        </authorList>
    </citation>
    <scope>NUCLEOTIDE SEQUENCE [LARGE SCALE GENOMIC DNA]</scope>
    <source>
        <strain evidence="1 2">PMC 851.14</strain>
    </source>
</reference>
<keyword evidence="2" id="KW-1185">Reference proteome</keyword>